<sequence length="398" mass="43825">MSRYAMSAASKIARQLLSRSLIVLIVALLTILALEVALRLLYSALPGNLPYAIRHVRLTPFTETRLVDLPNTPASAYDPFAAWLTKDERYGRRVKPVRDLPVKLSGSVQFQLTTHAWSEAGMAFRTPPIDGQVAAVALGDSMTFCWTPLEACWVTLLGQTLGLPIANLGVPGTGSLSHARVYSDFAQAHQPKLVLWQFLLNDHFEDYRDANALERPKAGLSAWLDENSAVYALLLRTIERLNRSDPTPQTTDVQIVTERGITLNIASEWLKGWDESAYAEGRALGMAAIRETQAAVQQQGGTFVLIILPTAEEIYREIFEQHASGNPSAGLARLEAARAEMRAFCAEAQLICFDAYEALRQGAYAQALIYPDDKHFNAAGNRLLAEAIAAFLRQNGLD</sequence>
<accession>A0A2M8PHN3</accession>
<dbReference type="SUPFAM" id="SSF52266">
    <property type="entry name" value="SGNH hydrolase"/>
    <property type="match status" value="1"/>
</dbReference>
<organism evidence="3 4">
    <name type="scientific">Candidatus Thermofonsia Clade 1 bacterium</name>
    <dbReference type="NCBI Taxonomy" id="2364210"/>
    <lineage>
        <taxon>Bacteria</taxon>
        <taxon>Bacillati</taxon>
        <taxon>Chloroflexota</taxon>
        <taxon>Candidatus Thermofontia</taxon>
        <taxon>Candidatus Thermofonsia Clade 1</taxon>
    </lineage>
</organism>
<reference evidence="3 4" key="1">
    <citation type="submission" date="2017-11" db="EMBL/GenBank/DDBJ databases">
        <title>Evolution of Phototrophy in the Chloroflexi Phylum Driven by Horizontal Gene Transfer.</title>
        <authorList>
            <person name="Ward L.M."/>
            <person name="Hemp J."/>
            <person name="Shih P.M."/>
            <person name="Mcglynn S.E."/>
            <person name="Fischer W."/>
        </authorList>
    </citation>
    <scope>NUCLEOTIDE SEQUENCE [LARGE SCALE GENOMIC DNA]</scope>
    <source>
        <strain evidence="3">JP3_13</strain>
    </source>
</reference>
<feature type="domain" description="SGNH hydrolase-type esterase" evidence="2">
    <location>
        <begin position="137"/>
        <end position="383"/>
    </location>
</feature>
<dbReference type="Pfam" id="PF13472">
    <property type="entry name" value="Lipase_GDSL_2"/>
    <property type="match status" value="1"/>
</dbReference>
<dbReference type="InterPro" id="IPR013830">
    <property type="entry name" value="SGNH_hydro"/>
</dbReference>
<keyword evidence="1" id="KW-0472">Membrane</keyword>
<dbReference type="AlphaFoldDB" id="A0A2M8PHN3"/>
<dbReference type="Gene3D" id="3.40.50.1110">
    <property type="entry name" value="SGNH hydrolase"/>
    <property type="match status" value="1"/>
</dbReference>
<comment type="caution">
    <text evidence="3">The sequence shown here is derived from an EMBL/GenBank/DDBJ whole genome shotgun (WGS) entry which is preliminary data.</text>
</comment>
<evidence type="ECO:0000313" key="4">
    <source>
        <dbReference type="Proteomes" id="UP000229681"/>
    </source>
</evidence>
<feature type="transmembrane region" description="Helical" evidence="1">
    <location>
        <begin position="21"/>
        <end position="42"/>
    </location>
</feature>
<protein>
    <recommendedName>
        <fullName evidence="2">SGNH hydrolase-type esterase domain-containing protein</fullName>
    </recommendedName>
</protein>
<evidence type="ECO:0000256" key="1">
    <source>
        <dbReference type="SAM" id="Phobius"/>
    </source>
</evidence>
<keyword evidence="1" id="KW-1133">Transmembrane helix</keyword>
<gene>
    <name evidence="3" type="ORF">CUN49_02185</name>
</gene>
<evidence type="ECO:0000313" key="3">
    <source>
        <dbReference type="EMBL" id="PJF37065.1"/>
    </source>
</evidence>
<proteinExistence type="predicted"/>
<name>A0A2M8PHN3_9CHLR</name>
<keyword evidence="1" id="KW-0812">Transmembrane</keyword>
<dbReference type="InterPro" id="IPR036514">
    <property type="entry name" value="SGNH_hydro_sf"/>
</dbReference>
<dbReference type="EMBL" id="PGTM01000016">
    <property type="protein sequence ID" value="PJF37065.1"/>
    <property type="molecule type" value="Genomic_DNA"/>
</dbReference>
<dbReference type="Proteomes" id="UP000229681">
    <property type="component" value="Unassembled WGS sequence"/>
</dbReference>
<evidence type="ECO:0000259" key="2">
    <source>
        <dbReference type="Pfam" id="PF13472"/>
    </source>
</evidence>